<dbReference type="PROSITE" id="PS51170">
    <property type="entry name" value="CW"/>
    <property type="match status" value="1"/>
</dbReference>
<name>A0A1Y3M6X3_9BACI</name>
<accession>A0A1Y3M6X3</accession>
<dbReference type="AlphaFoldDB" id="A0A1Y3M6X3"/>
<dbReference type="Gene3D" id="2.10.270.10">
    <property type="entry name" value="Cholin Binding"/>
    <property type="match status" value="1"/>
</dbReference>
<sequence>MKKFVKAMILCFVIFVIYPTTNAFAANTYVAGTDGEWKELETVGTCPSKIWVFNLYADNGNSIYNGWVKSEQDWYYISRRIMVDPGNKCINSTTNGWIVIDRGSAGARWYLFAPGGKLVQKSGWEQNAQGKWMYFIPGDYGLATNESLVINGTKYYFDSNGYMK</sequence>
<dbReference type="RefSeq" id="WP_016115804.1">
    <property type="nucleotide sequence ID" value="NZ_CP189809.1"/>
</dbReference>
<feature type="repeat" description="Cell wall-binding" evidence="2">
    <location>
        <begin position="144"/>
        <end position="163"/>
    </location>
</feature>
<organism evidence="3 4">
    <name type="scientific">Bacillus pseudomycoides</name>
    <dbReference type="NCBI Taxonomy" id="64104"/>
    <lineage>
        <taxon>Bacteria</taxon>
        <taxon>Bacillati</taxon>
        <taxon>Bacillota</taxon>
        <taxon>Bacilli</taxon>
        <taxon>Bacillales</taxon>
        <taxon>Bacillaceae</taxon>
        <taxon>Bacillus</taxon>
        <taxon>Bacillus cereus group</taxon>
    </lineage>
</organism>
<proteinExistence type="predicted"/>
<dbReference type="InterPro" id="IPR018337">
    <property type="entry name" value="Cell_wall/Cho-bd_repeat"/>
</dbReference>
<keyword evidence="1" id="KW-0677">Repeat</keyword>
<evidence type="ECO:0000256" key="2">
    <source>
        <dbReference type="PROSITE-ProRule" id="PRU00591"/>
    </source>
</evidence>
<evidence type="ECO:0000256" key="1">
    <source>
        <dbReference type="ARBA" id="ARBA00022737"/>
    </source>
</evidence>
<gene>
    <name evidence="3" type="ORF">BW425_25140</name>
</gene>
<protein>
    <recommendedName>
        <fullName evidence="5">Cell wall-binding protein</fullName>
    </recommendedName>
</protein>
<dbReference type="Proteomes" id="UP000195321">
    <property type="component" value="Unassembled WGS sequence"/>
</dbReference>
<dbReference type="EMBL" id="MWPX01000057">
    <property type="protein sequence ID" value="OUM46169.1"/>
    <property type="molecule type" value="Genomic_DNA"/>
</dbReference>
<dbReference type="Pfam" id="PF01473">
    <property type="entry name" value="Choline_bind_1"/>
    <property type="match status" value="2"/>
</dbReference>
<comment type="caution">
    <text evidence="3">The sequence shown here is derived from an EMBL/GenBank/DDBJ whole genome shotgun (WGS) entry which is preliminary data.</text>
</comment>
<evidence type="ECO:0000313" key="4">
    <source>
        <dbReference type="Proteomes" id="UP000195321"/>
    </source>
</evidence>
<evidence type="ECO:0000313" key="3">
    <source>
        <dbReference type="EMBL" id="OUM46169.1"/>
    </source>
</evidence>
<reference evidence="3 4" key="1">
    <citation type="submission" date="2017-02" db="EMBL/GenBank/DDBJ databases">
        <title>Bacillus pseudomycoides isolate FSL K6-0042.</title>
        <authorList>
            <person name="Kovac J."/>
        </authorList>
    </citation>
    <scope>NUCLEOTIDE SEQUENCE [LARGE SCALE GENOMIC DNA]</scope>
    <source>
        <strain evidence="3 4">FSL K6-0042</strain>
    </source>
</reference>
<evidence type="ECO:0008006" key="5">
    <source>
        <dbReference type="Google" id="ProtNLM"/>
    </source>
</evidence>
<dbReference type="SUPFAM" id="SSF69360">
    <property type="entry name" value="Cell wall binding repeat"/>
    <property type="match status" value="1"/>
</dbReference>